<feature type="compositionally biased region" description="Low complexity" evidence="1">
    <location>
        <begin position="377"/>
        <end position="389"/>
    </location>
</feature>
<feature type="compositionally biased region" description="Basic and acidic residues" evidence="1">
    <location>
        <begin position="86"/>
        <end position="108"/>
    </location>
</feature>
<evidence type="ECO:0000313" key="3">
    <source>
        <dbReference type="Proteomes" id="UP000703269"/>
    </source>
</evidence>
<feature type="compositionally biased region" description="Polar residues" evidence="1">
    <location>
        <begin position="1"/>
        <end position="14"/>
    </location>
</feature>
<feature type="compositionally biased region" description="Low complexity" evidence="1">
    <location>
        <begin position="257"/>
        <end position="274"/>
    </location>
</feature>
<feature type="region of interest" description="Disordered" evidence="1">
    <location>
        <begin position="1"/>
        <end position="135"/>
    </location>
</feature>
<organism evidence="2 3">
    <name type="scientific">Phanerochaete sordida</name>
    <dbReference type="NCBI Taxonomy" id="48140"/>
    <lineage>
        <taxon>Eukaryota</taxon>
        <taxon>Fungi</taxon>
        <taxon>Dikarya</taxon>
        <taxon>Basidiomycota</taxon>
        <taxon>Agaricomycotina</taxon>
        <taxon>Agaricomycetes</taxon>
        <taxon>Polyporales</taxon>
        <taxon>Phanerochaetaceae</taxon>
        <taxon>Phanerochaete</taxon>
    </lineage>
</organism>
<sequence length="581" mass="61089">MPKSNAEASSSKQNKQPAENAPAAIAKAGGPAGTKPARVRAKHKDTPRRPPKPVVYHQYKNEDDARAAFNRGKGSQWQHLGSLMGEKQKEAEALEEQLRRDAQRDVKAKAQRKRKGKAPERLLREPSQNVQGIVKSPVAGSSKLAQATVHKPQFPAMPSLVHATYESVAGPSGDQPAHRTVATGLHALQHDPTARPQVGAPAGARPQATGKRPAAEEPEVIEISSDSDEERPLCKTINPRKRSSPTPAEGSRKKARTMPPATTAPPEAAPPAKTSKGKGVSKGKAKKVQDPPSQEATASPPPKPKKTKKAKKSQDATTDVAVPAPETKPKPKPKAKTTSRKGKAAAPAKDPQTTTKAAARTPAHVPPPIMAISTWQPASSSATPARAPSVNTLSSKKAANVQKNRLPDNGEDDDEVDFLAAAMQGSDDAQDTDGAVDVRKALDAAPVRRTAAHDTRIGAQDVASGSHFEEEPEDFLADALSEADDDDDEEEDFLAGELSEADDDDTGSCSTTVVPSSNGRQPAQSSKVAMPAATRHCSPSAPRSPPATSLPIIASAGAILAHEEDEPRDDGNSGSDDSLFG</sequence>
<dbReference type="AlphaFoldDB" id="A0A9P3LFR9"/>
<feature type="compositionally biased region" description="Polar residues" evidence="1">
    <location>
        <begin position="390"/>
        <end position="403"/>
    </location>
</feature>
<feature type="compositionally biased region" description="Low complexity" evidence="1">
    <location>
        <begin position="538"/>
        <end position="551"/>
    </location>
</feature>
<feature type="compositionally biased region" description="Low complexity" evidence="1">
    <location>
        <begin position="315"/>
        <end position="325"/>
    </location>
</feature>
<evidence type="ECO:0000256" key="1">
    <source>
        <dbReference type="SAM" id="MobiDB-lite"/>
    </source>
</evidence>
<dbReference type="EMBL" id="BPQB01000033">
    <property type="protein sequence ID" value="GJE93565.1"/>
    <property type="molecule type" value="Genomic_DNA"/>
</dbReference>
<feature type="compositionally biased region" description="Basic residues" evidence="1">
    <location>
        <begin position="275"/>
        <end position="286"/>
    </location>
</feature>
<feature type="compositionally biased region" description="Acidic residues" evidence="1">
    <location>
        <begin position="216"/>
        <end position="229"/>
    </location>
</feature>
<feature type="compositionally biased region" description="Basic residues" evidence="1">
    <location>
        <begin position="330"/>
        <end position="343"/>
    </location>
</feature>
<feature type="compositionally biased region" description="Low complexity" evidence="1">
    <location>
        <begin position="15"/>
        <end position="36"/>
    </location>
</feature>
<feature type="compositionally biased region" description="Polar residues" evidence="1">
    <location>
        <begin position="507"/>
        <end position="527"/>
    </location>
</feature>
<proteinExistence type="predicted"/>
<protein>
    <submittedName>
        <fullName evidence="2">Uncharacterized protein</fullName>
    </submittedName>
</protein>
<feature type="compositionally biased region" description="Acidic residues" evidence="1">
    <location>
        <begin position="470"/>
        <end position="506"/>
    </location>
</feature>
<accession>A0A9P3LFR9</accession>
<evidence type="ECO:0000313" key="2">
    <source>
        <dbReference type="EMBL" id="GJE93565.1"/>
    </source>
</evidence>
<comment type="caution">
    <text evidence="2">The sequence shown here is derived from an EMBL/GenBank/DDBJ whole genome shotgun (WGS) entry which is preliminary data.</text>
</comment>
<reference evidence="2 3" key="1">
    <citation type="submission" date="2021-08" db="EMBL/GenBank/DDBJ databases">
        <title>Draft Genome Sequence of Phanerochaete sordida strain YK-624.</title>
        <authorList>
            <person name="Mori T."/>
            <person name="Dohra H."/>
            <person name="Suzuki T."/>
            <person name="Kawagishi H."/>
            <person name="Hirai H."/>
        </authorList>
    </citation>
    <scope>NUCLEOTIDE SEQUENCE [LARGE SCALE GENOMIC DNA]</scope>
    <source>
        <strain evidence="2 3">YK-624</strain>
    </source>
</reference>
<dbReference type="Proteomes" id="UP000703269">
    <property type="component" value="Unassembled WGS sequence"/>
</dbReference>
<feature type="region of interest" description="Disordered" evidence="1">
    <location>
        <begin position="165"/>
        <end position="413"/>
    </location>
</feature>
<feature type="compositionally biased region" description="Basic residues" evidence="1">
    <location>
        <begin position="37"/>
        <end position="51"/>
    </location>
</feature>
<gene>
    <name evidence="2" type="ORF">PsYK624_097240</name>
</gene>
<keyword evidence="3" id="KW-1185">Reference proteome</keyword>
<name>A0A9P3LFR9_9APHY</name>
<feature type="region of interest" description="Disordered" evidence="1">
    <location>
        <begin position="445"/>
        <end position="581"/>
    </location>
</feature>
<feature type="compositionally biased region" description="Polar residues" evidence="1">
    <location>
        <begin position="572"/>
        <end position="581"/>
    </location>
</feature>